<dbReference type="InterPro" id="IPR002594">
    <property type="entry name" value="GH12"/>
</dbReference>
<evidence type="ECO:0000313" key="5">
    <source>
        <dbReference type="Proteomes" id="UP000037432"/>
    </source>
</evidence>
<name>A0A0J7YUZ3_STRVR</name>
<evidence type="ECO:0000256" key="1">
    <source>
        <dbReference type="ARBA" id="ARBA00005519"/>
    </source>
</evidence>
<dbReference type="OrthoDB" id="2557744at2"/>
<dbReference type="Proteomes" id="UP000037432">
    <property type="component" value="Unassembled WGS sequence"/>
</dbReference>
<dbReference type="EMBL" id="LFNT01000110">
    <property type="protein sequence ID" value="KMS67282.1"/>
    <property type="molecule type" value="Genomic_DNA"/>
</dbReference>
<keyword evidence="2" id="KW-0624">Polysaccharide degradation</keyword>
<accession>A0A0J7YUZ3</accession>
<keyword evidence="3" id="KW-0732">Signal</keyword>
<evidence type="ECO:0000256" key="3">
    <source>
        <dbReference type="SAM" id="SignalP"/>
    </source>
</evidence>
<proteinExistence type="inferred from homology"/>
<dbReference type="GO" id="GO:0000272">
    <property type="term" value="P:polysaccharide catabolic process"/>
    <property type="evidence" value="ECO:0007669"/>
    <property type="project" value="UniProtKB-KW"/>
</dbReference>
<reference evidence="4 5" key="1">
    <citation type="submission" date="2015-06" db="EMBL/GenBank/DDBJ databases">
        <authorList>
            <person name="Ju K.-S."/>
            <person name="Doroghazi J.R."/>
            <person name="Metcalf W.W."/>
        </authorList>
    </citation>
    <scope>NUCLEOTIDE SEQUENCE [LARGE SCALE GENOMIC DNA]</scope>
    <source>
        <strain evidence="4 5">NRRL 3414</strain>
    </source>
</reference>
<dbReference type="SUPFAM" id="SSF49899">
    <property type="entry name" value="Concanavalin A-like lectins/glucanases"/>
    <property type="match status" value="1"/>
</dbReference>
<dbReference type="InterPro" id="IPR013320">
    <property type="entry name" value="ConA-like_dom_sf"/>
</dbReference>
<dbReference type="PATRIC" id="fig|1938.3.peg.867"/>
<dbReference type="RefSeq" id="WP_048587033.1">
    <property type="nucleotide sequence ID" value="NZ_LFNT01000110.1"/>
</dbReference>
<comment type="similarity">
    <text evidence="1 2">Belongs to the glycosyl hydrolase 12 (cellulase H) family.</text>
</comment>
<evidence type="ECO:0000256" key="2">
    <source>
        <dbReference type="RuleBase" id="RU361163"/>
    </source>
</evidence>
<dbReference type="InterPro" id="IPR013319">
    <property type="entry name" value="GH11/12"/>
</dbReference>
<dbReference type="PANTHER" id="PTHR34002:SF9">
    <property type="entry name" value="XYLOGLUCAN-SPECIFIC ENDO-BETA-1,4-GLUCANASE A"/>
    <property type="match status" value="1"/>
</dbReference>
<sequence>MQHRRPRLSKQRKTLLASTVALAAAAGVTVAQADESSKKCAAFDTITLGKYYVNNNLWNEGKFTGTQCVWDNSRSGSTISWGTNYSLANSATGKDYDVKTYASTVLGWHWGWKVDKATTGLPIRVGDRKPVRTSWEFSVSSDPGTMNVAYDLWLHTKSTADWQDQPTDEIMIWLNRQGGAGPLGTKYASVSLGGAMWDIYEGDIGWKVHSFVRRTNTTKATLNLDDFTQALVRRNLLSNDKYVSGIESGTEVFKGTGRLDTKAYSVDIG</sequence>
<dbReference type="GO" id="GO:0008810">
    <property type="term" value="F:cellulase activity"/>
    <property type="evidence" value="ECO:0007669"/>
    <property type="project" value="InterPro"/>
</dbReference>
<dbReference type="AlphaFoldDB" id="A0A0J7YUZ3"/>
<dbReference type="Gene3D" id="2.60.120.180">
    <property type="match status" value="1"/>
</dbReference>
<comment type="caution">
    <text evidence="4">The sequence shown here is derived from an EMBL/GenBank/DDBJ whole genome shotgun (WGS) entry which is preliminary data.</text>
</comment>
<dbReference type="Pfam" id="PF01670">
    <property type="entry name" value="Glyco_hydro_12"/>
    <property type="match status" value="1"/>
</dbReference>
<keyword evidence="2" id="KW-0378">Hydrolase</keyword>
<gene>
    <name evidence="4" type="ORF">ACM01_43400</name>
</gene>
<feature type="chain" id="PRO_5009778283" evidence="3">
    <location>
        <begin position="34"/>
        <end position="269"/>
    </location>
</feature>
<feature type="signal peptide" evidence="3">
    <location>
        <begin position="1"/>
        <end position="33"/>
    </location>
</feature>
<dbReference type="PANTHER" id="PTHR34002">
    <property type="entry name" value="BLR1656 PROTEIN"/>
    <property type="match status" value="1"/>
</dbReference>
<keyword evidence="2" id="KW-0326">Glycosidase</keyword>
<keyword evidence="2" id="KW-0119">Carbohydrate metabolism</keyword>
<protein>
    <submittedName>
        <fullName evidence="4">Endo-1,4-beta-glucanase</fullName>
    </submittedName>
</protein>
<organism evidence="4 5">
    <name type="scientific">Streptomyces viridochromogenes</name>
    <dbReference type="NCBI Taxonomy" id="1938"/>
    <lineage>
        <taxon>Bacteria</taxon>
        <taxon>Bacillati</taxon>
        <taxon>Actinomycetota</taxon>
        <taxon>Actinomycetes</taxon>
        <taxon>Kitasatosporales</taxon>
        <taxon>Streptomycetaceae</taxon>
        <taxon>Streptomyces</taxon>
    </lineage>
</organism>
<evidence type="ECO:0000313" key="4">
    <source>
        <dbReference type="EMBL" id="KMS67282.1"/>
    </source>
</evidence>